<dbReference type="InterPro" id="IPR010331">
    <property type="entry name" value="ExoD"/>
</dbReference>
<feature type="transmembrane region" description="Helical" evidence="1">
    <location>
        <begin position="63"/>
        <end position="84"/>
    </location>
</feature>
<dbReference type="Proteomes" id="UP000266385">
    <property type="component" value="Unassembled WGS sequence"/>
</dbReference>
<keyword evidence="1" id="KW-0472">Membrane</keyword>
<keyword evidence="1" id="KW-0812">Transmembrane</keyword>
<dbReference type="PANTHER" id="PTHR41795">
    <property type="entry name" value="EXOPOLYSACCHARIDE SYNTHESIS PROTEIN"/>
    <property type="match status" value="1"/>
</dbReference>
<feature type="transmembrane region" description="Helical" evidence="1">
    <location>
        <begin position="39"/>
        <end position="57"/>
    </location>
</feature>
<name>A0A399RMY2_9PROT</name>
<gene>
    <name evidence="2" type="ORF">D1223_04615</name>
</gene>
<dbReference type="PIRSF" id="PIRSF033239">
    <property type="entry name" value="ExoD"/>
    <property type="match status" value="1"/>
</dbReference>
<protein>
    <submittedName>
        <fullName evidence="2">Exopolysaccharide biosynthesis protein</fullName>
    </submittedName>
</protein>
<dbReference type="PANTHER" id="PTHR41795:SF1">
    <property type="entry name" value="EXOPOLYSACCHARIDE SYNTHESIS PROTEIN"/>
    <property type="match status" value="1"/>
</dbReference>
<sequence length="202" mass="21617">MTASRDDPLENVLDRAINDIDGEKITFGDVLDLFGDRSFGPVIAFLGLLVVLPPLGAVPGLPALIGLIIIMFSLQILFGAKHIWVPKFVQKRSIGKDKLKAANCRAKPWLKRIDKLISERLEFLTGRIAVVVAALMVTLLALLMIPLELVPFAVAAPGAAIVLFGLAFVARDGVLMLLGYVASIAATVITIITVPWGSLPGL</sequence>
<keyword evidence="1" id="KW-1133">Transmembrane helix</keyword>
<feature type="transmembrane region" description="Helical" evidence="1">
    <location>
        <begin position="177"/>
        <end position="197"/>
    </location>
</feature>
<dbReference type="Pfam" id="PF06055">
    <property type="entry name" value="ExoD"/>
    <property type="match status" value="1"/>
</dbReference>
<dbReference type="EMBL" id="QWFX01000005">
    <property type="protein sequence ID" value="RIJ33130.1"/>
    <property type="molecule type" value="Genomic_DNA"/>
</dbReference>
<evidence type="ECO:0000313" key="2">
    <source>
        <dbReference type="EMBL" id="RIJ33130.1"/>
    </source>
</evidence>
<dbReference type="RefSeq" id="WP_119375208.1">
    <property type="nucleotide sequence ID" value="NZ_QWFX01000005.1"/>
</dbReference>
<keyword evidence="3" id="KW-1185">Reference proteome</keyword>
<dbReference type="OrthoDB" id="7949130at2"/>
<feature type="transmembrane region" description="Helical" evidence="1">
    <location>
        <begin position="149"/>
        <end position="170"/>
    </location>
</feature>
<evidence type="ECO:0000256" key="1">
    <source>
        <dbReference type="SAM" id="Phobius"/>
    </source>
</evidence>
<accession>A0A399RMY2</accession>
<comment type="caution">
    <text evidence="2">The sequence shown here is derived from an EMBL/GenBank/DDBJ whole genome shotgun (WGS) entry which is preliminary data.</text>
</comment>
<proteinExistence type="predicted"/>
<dbReference type="AlphaFoldDB" id="A0A399RMY2"/>
<feature type="transmembrane region" description="Helical" evidence="1">
    <location>
        <begin position="121"/>
        <end position="143"/>
    </location>
</feature>
<organism evidence="2 3">
    <name type="scientific">Henriciella mobilis</name>
    <dbReference type="NCBI Taxonomy" id="2305467"/>
    <lineage>
        <taxon>Bacteria</taxon>
        <taxon>Pseudomonadati</taxon>
        <taxon>Pseudomonadota</taxon>
        <taxon>Alphaproteobacteria</taxon>
        <taxon>Hyphomonadales</taxon>
        <taxon>Hyphomonadaceae</taxon>
        <taxon>Henriciella</taxon>
    </lineage>
</organism>
<reference evidence="2 3" key="1">
    <citation type="submission" date="2018-08" db="EMBL/GenBank/DDBJ databases">
        <title>Henriciella mobilis sp. nov., isolated from seawater.</title>
        <authorList>
            <person name="Cheng H."/>
            <person name="Wu Y.-H."/>
            <person name="Xu X.-W."/>
            <person name="Guo L.-L."/>
        </authorList>
    </citation>
    <scope>NUCLEOTIDE SEQUENCE [LARGE SCALE GENOMIC DNA]</scope>
    <source>
        <strain evidence="2 3">JN25</strain>
    </source>
</reference>
<evidence type="ECO:0000313" key="3">
    <source>
        <dbReference type="Proteomes" id="UP000266385"/>
    </source>
</evidence>